<evidence type="ECO:0008006" key="4">
    <source>
        <dbReference type="Google" id="ProtNLM"/>
    </source>
</evidence>
<evidence type="ECO:0000256" key="1">
    <source>
        <dbReference type="SAM" id="Phobius"/>
    </source>
</evidence>
<dbReference type="EMBL" id="CADEPI010000185">
    <property type="protein sequence ID" value="CAB3379391.1"/>
    <property type="molecule type" value="Genomic_DNA"/>
</dbReference>
<dbReference type="PANTHER" id="PTHR47412:SF1">
    <property type="entry name" value="FI01434P-RELATED"/>
    <property type="match status" value="1"/>
</dbReference>
<evidence type="ECO:0000313" key="2">
    <source>
        <dbReference type="EMBL" id="CAB3379391.1"/>
    </source>
</evidence>
<dbReference type="OrthoDB" id="9974378at2759"/>
<dbReference type="Proteomes" id="UP000494165">
    <property type="component" value="Unassembled WGS sequence"/>
</dbReference>
<accession>A0A8S1DFQ5</accession>
<name>A0A8S1DFQ5_9INSE</name>
<gene>
    <name evidence="2" type="ORF">CLODIP_2_CD04136</name>
</gene>
<reference evidence="2 3" key="1">
    <citation type="submission" date="2020-04" db="EMBL/GenBank/DDBJ databases">
        <authorList>
            <person name="Alioto T."/>
            <person name="Alioto T."/>
            <person name="Gomez Garrido J."/>
        </authorList>
    </citation>
    <scope>NUCLEOTIDE SEQUENCE [LARGE SCALE GENOMIC DNA]</scope>
</reference>
<dbReference type="AlphaFoldDB" id="A0A8S1DFQ5"/>
<keyword evidence="1" id="KW-1133">Transmembrane helix</keyword>
<comment type="caution">
    <text evidence="2">The sequence shown here is derived from an EMBL/GenBank/DDBJ whole genome shotgun (WGS) entry which is preliminary data.</text>
</comment>
<sequence>MGAFRVVATCLHRSRYVFRLLIFILVVSLCTAVVFYLKVEDRGDYLGRLRGPHHLGHQIGVMEEFVPGLHLKGRPFGPRTYCNYTFRPLDSVDPWDMFSFDPSLSKPSVQLGEKGPYRVVYNIVPGQNASRGAITYCTHATPDFLYHLSELLLHWDGAISVTLFAPGTDAHLAAILVDKLCRCVPQMARVSFHLAFPKDLPPAKGDWMQDPDLKLGDCSPPAKKVLTQRRSQELTYPVNVGRNAARQASKTNFVLVSDIELIPSIGLNEQFAVLLHRLNERRNTLMKIRAASNWTGKGFVYVLPVFEVEPSASVPRDKEQLLQLYQKDRAVFFHRWVCPHCQKFPGLQKWLKRKGKPGFVQPLMVVNREYPFHRWEPVYIGTKNEPLYSEELSWEGQQDKMTQMDQMCLEGYKFVILDRAFLVHSPGIKRKSSPVVSKWRKPHEQRNMKLYISITQNLLKQYKNPNQRCKLQ</sequence>
<keyword evidence="1" id="KW-0472">Membrane</keyword>
<proteinExistence type="predicted"/>
<organism evidence="2 3">
    <name type="scientific">Cloeon dipterum</name>
    <dbReference type="NCBI Taxonomy" id="197152"/>
    <lineage>
        <taxon>Eukaryota</taxon>
        <taxon>Metazoa</taxon>
        <taxon>Ecdysozoa</taxon>
        <taxon>Arthropoda</taxon>
        <taxon>Hexapoda</taxon>
        <taxon>Insecta</taxon>
        <taxon>Pterygota</taxon>
        <taxon>Palaeoptera</taxon>
        <taxon>Ephemeroptera</taxon>
        <taxon>Pisciforma</taxon>
        <taxon>Baetidae</taxon>
        <taxon>Cloeon</taxon>
    </lineage>
</organism>
<protein>
    <recommendedName>
        <fullName evidence="4">N-acetyllactosaminide beta-1,3-N-acetylglucosaminyltransferase</fullName>
    </recommendedName>
</protein>
<dbReference type="PANTHER" id="PTHR47412">
    <property type="entry name" value="FI01434P-RELATED"/>
    <property type="match status" value="1"/>
</dbReference>
<feature type="transmembrane region" description="Helical" evidence="1">
    <location>
        <begin position="16"/>
        <end position="37"/>
    </location>
</feature>
<evidence type="ECO:0000313" key="3">
    <source>
        <dbReference type="Proteomes" id="UP000494165"/>
    </source>
</evidence>
<keyword evidence="1" id="KW-0812">Transmembrane</keyword>
<dbReference type="Pfam" id="PF13896">
    <property type="entry name" value="Glyco_transf_49"/>
    <property type="match status" value="1"/>
</dbReference>
<keyword evidence="3" id="KW-1185">Reference proteome</keyword>